<dbReference type="SUPFAM" id="SSF55874">
    <property type="entry name" value="ATPase domain of HSP90 chaperone/DNA topoisomerase II/histidine kinase"/>
    <property type="match status" value="1"/>
</dbReference>
<dbReference type="PRINTS" id="PR00344">
    <property type="entry name" value="BCTRLSENSOR"/>
</dbReference>
<dbReference type="SUPFAM" id="SSF47384">
    <property type="entry name" value="Homodimeric domain of signal transducing histidine kinase"/>
    <property type="match status" value="1"/>
</dbReference>
<dbReference type="SMART" id="SM00091">
    <property type="entry name" value="PAS"/>
    <property type="match status" value="1"/>
</dbReference>
<evidence type="ECO:0000256" key="4">
    <source>
        <dbReference type="ARBA" id="ARBA00022679"/>
    </source>
</evidence>
<evidence type="ECO:0000313" key="11">
    <source>
        <dbReference type="EMBL" id="SEQ10460.1"/>
    </source>
</evidence>
<dbReference type="STRING" id="355243.SAMN03080615_00441"/>
<dbReference type="InterPro" id="IPR004358">
    <property type="entry name" value="Sig_transdc_His_kin-like_C"/>
</dbReference>
<proteinExistence type="predicted"/>
<evidence type="ECO:0000256" key="8">
    <source>
        <dbReference type="ARBA" id="ARBA00023012"/>
    </source>
</evidence>
<dbReference type="PANTHER" id="PTHR43065:SF42">
    <property type="entry name" value="TWO-COMPONENT SENSOR PPRA"/>
    <property type="match status" value="1"/>
</dbReference>
<dbReference type="PROSITE" id="PS50112">
    <property type="entry name" value="PAS"/>
    <property type="match status" value="1"/>
</dbReference>
<dbReference type="InterPro" id="IPR005467">
    <property type="entry name" value="His_kinase_dom"/>
</dbReference>
<evidence type="ECO:0000259" key="10">
    <source>
        <dbReference type="PROSITE" id="PS50112"/>
    </source>
</evidence>
<accession>A0A1H9DAE5</accession>
<evidence type="ECO:0000256" key="1">
    <source>
        <dbReference type="ARBA" id="ARBA00000085"/>
    </source>
</evidence>
<evidence type="ECO:0000256" key="6">
    <source>
        <dbReference type="ARBA" id="ARBA00022777"/>
    </source>
</evidence>
<dbReference type="SUPFAM" id="SSF55785">
    <property type="entry name" value="PYP-like sensor domain (PAS domain)"/>
    <property type="match status" value="1"/>
</dbReference>
<evidence type="ECO:0000256" key="7">
    <source>
        <dbReference type="ARBA" id="ARBA00022840"/>
    </source>
</evidence>
<feature type="domain" description="PAS" evidence="10">
    <location>
        <begin position="51"/>
        <end position="105"/>
    </location>
</feature>
<dbReference type="InterPro" id="IPR003594">
    <property type="entry name" value="HATPase_dom"/>
</dbReference>
<dbReference type="Gene3D" id="3.30.565.10">
    <property type="entry name" value="Histidine kinase-like ATPase, C-terminal domain"/>
    <property type="match status" value="1"/>
</dbReference>
<dbReference type="Proteomes" id="UP000198749">
    <property type="component" value="Unassembled WGS sequence"/>
</dbReference>
<organism evidence="11 12">
    <name type="scientific">Amphritea atlantica</name>
    <dbReference type="NCBI Taxonomy" id="355243"/>
    <lineage>
        <taxon>Bacteria</taxon>
        <taxon>Pseudomonadati</taxon>
        <taxon>Pseudomonadota</taxon>
        <taxon>Gammaproteobacteria</taxon>
        <taxon>Oceanospirillales</taxon>
        <taxon>Oceanospirillaceae</taxon>
        <taxon>Amphritea</taxon>
    </lineage>
</organism>
<sequence>MASKKSKDIAETPELADEAWVSVIQKMDETYADLVHYQVEIERKNLELEQTQGFLDSVQSAMNDVLIVCDKQGVIQQVNSALEQLTGEQADRLIGKPFVELVAQPYQSKITAIQNQLRLTPVRDCEVELMGHEGSVPLAMNCSPRKDKRGRMAGMVMVGRPLGELQKAYKELNKTHAELKLAQERLIQSEKMASLGRLVAGVAHELNNPISFVYGNMHALRRYTEKLVTYFNAVGENSSREELRALRENLRLDRAIQDLNSLVAGTMEGADRVRDIVRDLRQFSSCQEAEKTLFDFNHVIKTALHWIIKESNRPVQVDLNLPPQLMALGHSGQIHQVIVNLIQNAVDAMQQQPQARLELSAGETAERVWFTILDNGPGLPEEHLSRVFDPFFTTKPVGEGTGLGLSISYGIVTEHGGKLSLHNYPSGGVMVRLELPKQVPLTAHQEDRNG</sequence>
<evidence type="ECO:0000256" key="3">
    <source>
        <dbReference type="ARBA" id="ARBA00022553"/>
    </source>
</evidence>
<dbReference type="RefSeq" id="WP_091353941.1">
    <property type="nucleotide sequence ID" value="NZ_AP025284.1"/>
</dbReference>
<dbReference type="InterPro" id="IPR003661">
    <property type="entry name" value="HisK_dim/P_dom"/>
</dbReference>
<keyword evidence="5" id="KW-0547">Nucleotide-binding</keyword>
<dbReference type="Gene3D" id="1.10.287.130">
    <property type="match status" value="1"/>
</dbReference>
<dbReference type="AlphaFoldDB" id="A0A1H9DAE5"/>
<dbReference type="OrthoDB" id="1931120at2"/>
<dbReference type="CDD" id="cd00130">
    <property type="entry name" value="PAS"/>
    <property type="match status" value="1"/>
</dbReference>
<dbReference type="SMART" id="SM00388">
    <property type="entry name" value="HisKA"/>
    <property type="match status" value="1"/>
</dbReference>
<evidence type="ECO:0000259" key="9">
    <source>
        <dbReference type="PROSITE" id="PS50109"/>
    </source>
</evidence>
<keyword evidence="3" id="KW-0597">Phosphoprotein</keyword>
<dbReference type="NCBIfam" id="TIGR00229">
    <property type="entry name" value="sensory_box"/>
    <property type="match status" value="1"/>
</dbReference>
<keyword evidence="12" id="KW-1185">Reference proteome</keyword>
<dbReference type="PROSITE" id="PS50109">
    <property type="entry name" value="HIS_KIN"/>
    <property type="match status" value="1"/>
</dbReference>
<dbReference type="EMBL" id="FOGB01000001">
    <property type="protein sequence ID" value="SEQ10460.1"/>
    <property type="molecule type" value="Genomic_DNA"/>
</dbReference>
<evidence type="ECO:0000256" key="5">
    <source>
        <dbReference type="ARBA" id="ARBA00022741"/>
    </source>
</evidence>
<dbReference type="InterPro" id="IPR013767">
    <property type="entry name" value="PAS_fold"/>
</dbReference>
<dbReference type="Pfam" id="PF00989">
    <property type="entry name" value="PAS"/>
    <property type="match status" value="1"/>
</dbReference>
<keyword evidence="6" id="KW-0418">Kinase</keyword>
<keyword evidence="4" id="KW-0808">Transferase</keyword>
<dbReference type="Pfam" id="PF02518">
    <property type="entry name" value="HATPase_c"/>
    <property type="match status" value="1"/>
</dbReference>
<evidence type="ECO:0000313" key="12">
    <source>
        <dbReference type="Proteomes" id="UP000198749"/>
    </source>
</evidence>
<dbReference type="Pfam" id="PF00512">
    <property type="entry name" value="HisKA"/>
    <property type="match status" value="1"/>
</dbReference>
<dbReference type="EC" id="2.7.13.3" evidence="2"/>
<protein>
    <recommendedName>
        <fullName evidence="2">histidine kinase</fullName>
        <ecNumber evidence="2">2.7.13.3</ecNumber>
    </recommendedName>
</protein>
<dbReference type="InterPro" id="IPR000014">
    <property type="entry name" value="PAS"/>
</dbReference>
<evidence type="ECO:0000256" key="2">
    <source>
        <dbReference type="ARBA" id="ARBA00012438"/>
    </source>
</evidence>
<dbReference type="CDD" id="cd00082">
    <property type="entry name" value="HisKA"/>
    <property type="match status" value="1"/>
</dbReference>
<reference evidence="12" key="1">
    <citation type="submission" date="2016-10" db="EMBL/GenBank/DDBJ databases">
        <authorList>
            <person name="Varghese N."/>
            <person name="Submissions S."/>
        </authorList>
    </citation>
    <scope>NUCLEOTIDE SEQUENCE [LARGE SCALE GENOMIC DNA]</scope>
    <source>
        <strain evidence="12">DSM 18887</strain>
    </source>
</reference>
<feature type="domain" description="Histidine kinase" evidence="9">
    <location>
        <begin position="201"/>
        <end position="439"/>
    </location>
</feature>
<dbReference type="Gene3D" id="3.30.450.20">
    <property type="entry name" value="PAS domain"/>
    <property type="match status" value="1"/>
</dbReference>
<dbReference type="PANTHER" id="PTHR43065">
    <property type="entry name" value="SENSOR HISTIDINE KINASE"/>
    <property type="match status" value="1"/>
</dbReference>
<gene>
    <name evidence="11" type="ORF">SAMN03080615_00441</name>
</gene>
<comment type="catalytic activity">
    <reaction evidence="1">
        <text>ATP + protein L-histidine = ADP + protein N-phospho-L-histidine.</text>
        <dbReference type="EC" id="2.7.13.3"/>
    </reaction>
</comment>
<dbReference type="SMART" id="SM00387">
    <property type="entry name" value="HATPase_c"/>
    <property type="match status" value="1"/>
</dbReference>
<dbReference type="InterPro" id="IPR036890">
    <property type="entry name" value="HATPase_C_sf"/>
</dbReference>
<keyword evidence="7" id="KW-0067">ATP-binding</keyword>
<dbReference type="InterPro" id="IPR035965">
    <property type="entry name" value="PAS-like_dom_sf"/>
</dbReference>
<keyword evidence="8" id="KW-0902">Two-component regulatory system</keyword>
<dbReference type="GO" id="GO:0006355">
    <property type="term" value="P:regulation of DNA-templated transcription"/>
    <property type="evidence" value="ECO:0007669"/>
    <property type="project" value="InterPro"/>
</dbReference>
<dbReference type="GO" id="GO:0000155">
    <property type="term" value="F:phosphorelay sensor kinase activity"/>
    <property type="evidence" value="ECO:0007669"/>
    <property type="project" value="InterPro"/>
</dbReference>
<dbReference type="GO" id="GO:0005524">
    <property type="term" value="F:ATP binding"/>
    <property type="evidence" value="ECO:0007669"/>
    <property type="project" value="UniProtKB-KW"/>
</dbReference>
<name>A0A1H9DAE5_9GAMM</name>
<dbReference type="InterPro" id="IPR036097">
    <property type="entry name" value="HisK_dim/P_sf"/>
</dbReference>